<reference evidence="2" key="1">
    <citation type="submission" date="2021-01" db="EMBL/GenBank/DDBJ databases">
        <title>Whole genome shotgun sequence of Actinoplanes capillaceus NBRC 16408.</title>
        <authorList>
            <person name="Komaki H."/>
            <person name="Tamura T."/>
        </authorList>
    </citation>
    <scope>NUCLEOTIDE SEQUENCE [LARGE SCALE GENOMIC DNA]</scope>
    <source>
        <strain evidence="2">NBRC 16408</strain>
    </source>
</reference>
<dbReference type="RefSeq" id="WP_204301189.1">
    <property type="nucleotide sequence ID" value="NZ_BAAAGQ010000061.1"/>
</dbReference>
<dbReference type="EMBL" id="BOMF01000173">
    <property type="protein sequence ID" value="GID51226.1"/>
    <property type="molecule type" value="Genomic_DNA"/>
</dbReference>
<protein>
    <recommendedName>
        <fullName evidence="3">HEAT repeat domain-containing protein</fullName>
    </recommendedName>
</protein>
<organism evidence="2">
    <name type="scientific">Actinoplanes campanulatus</name>
    <dbReference type="NCBI Taxonomy" id="113559"/>
    <lineage>
        <taxon>Bacteria</taxon>
        <taxon>Bacillati</taxon>
        <taxon>Actinomycetota</taxon>
        <taxon>Actinomycetes</taxon>
        <taxon>Micromonosporales</taxon>
        <taxon>Micromonosporaceae</taxon>
        <taxon>Actinoplanes</taxon>
    </lineage>
</organism>
<gene>
    <name evidence="2" type="ORF">Aca07nite_85010</name>
</gene>
<name>A0ABQ3WY58_9ACTN</name>
<proteinExistence type="predicted"/>
<evidence type="ECO:0000313" key="2">
    <source>
        <dbReference type="EMBL" id="GID51226.1"/>
    </source>
</evidence>
<feature type="region of interest" description="Disordered" evidence="1">
    <location>
        <begin position="200"/>
        <end position="224"/>
    </location>
</feature>
<accession>A0ABQ3WY58</accession>
<evidence type="ECO:0008006" key="3">
    <source>
        <dbReference type="Google" id="ProtNLM"/>
    </source>
</evidence>
<sequence>MAGRQEDWIHRWNADRLILRVEQVLQRWEHDPRGAADMLSVGLRTASARVLVLLEAAYRDRQHTLAALIDVRTLGRDAAAVAALLTFDRSGHLRETGTRWLAGSGEAFALPFLLLRVNDPVEVVRQVADAAVREWLATNDVTQLVPLLPLIETLGRRRHAGPLISTVTGLFLAGDREPLRAGVRSDDPAVHAASKRLLATATTGGFPPESRRPRTPLTARNEHL</sequence>
<evidence type="ECO:0000256" key="1">
    <source>
        <dbReference type="SAM" id="MobiDB-lite"/>
    </source>
</evidence>
<comment type="caution">
    <text evidence="2">The sequence shown here is derived from an EMBL/GenBank/DDBJ whole genome shotgun (WGS) entry which is preliminary data.</text>
</comment>